<keyword evidence="3" id="KW-1185">Reference proteome</keyword>
<feature type="non-terminal residue" evidence="2">
    <location>
        <position position="62"/>
    </location>
</feature>
<protein>
    <submittedName>
        <fullName evidence="2">Uncharacterized protein</fullName>
    </submittedName>
</protein>
<evidence type="ECO:0000256" key="1">
    <source>
        <dbReference type="SAM" id="MobiDB-lite"/>
    </source>
</evidence>
<dbReference type="AlphaFoldDB" id="A0AAD7ZNG4"/>
<accession>A0AAD7ZNG4</accession>
<dbReference type="EMBL" id="JASPKZ010007559">
    <property type="protein sequence ID" value="KAJ9583626.1"/>
    <property type="molecule type" value="Genomic_DNA"/>
</dbReference>
<feature type="compositionally biased region" description="Basic and acidic residues" evidence="1">
    <location>
        <begin position="43"/>
        <end position="55"/>
    </location>
</feature>
<evidence type="ECO:0000313" key="2">
    <source>
        <dbReference type="EMBL" id="KAJ9583626.1"/>
    </source>
</evidence>
<proteinExistence type="predicted"/>
<evidence type="ECO:0000313" key="3">
    <source>
        <dbReference type="Proteomes" id="UP001233999"/>
    </source>
</evidence>
<comment type="caution">
    <text evidence="2">The sequence shown here is derived from an EMBL/GenBank/DDBJ whole genome shotgun (WGS) entry which is preliminary data.</text>
</comment>
<feature type="region of interest" description="Disordered" evidence="1">
    <location>
        <begin position="43"/>
        <end position="62"/>
    </location>
</feature>
<reference evidence="2" key="1">
    <citation type="journal article" date="2023" name="IScience">
        <title>Live-bearing cockroach genome reveals convergent evolutionary mechanisms linked to viviparity in insects and beyond.</title>
        <authorList>
            <person name="Fouks B."/>
            <person name="Harrison M.C."/>
            <person name="Mikhailova A.A."/>
            <person name="Marchal E."/>
            <person name="English S."/>
            <person name="Carruthers M."/>
            <person name="Jennings E.C."/>
            <person name="Chiamaka E.L."/>
            <person name="Frigard R.A."/>
            <person name="Pippel M."/>
            <person name="Attardo G.M."/>
            <person name="Benoit J.B."/>
            <person name="Bornberg-Bauer E."/>
            <person name="Tobe S.S."/>
        </authorList>
    </citation>
    <scope>NUCLEOTIDE SEQUENCE</scope>
    <source>
        <strain evidence="2">Stay&amp;Tobe</strain>
    </source>
</reference>
<gene>
    <name evidence="2" type="ORF">L9F63_022024</name>
</gene>
<organism evidence="2 3">
    <name type="scientific">Diploptera punctata</name>
    <name type="common">Pacific beetle cockroach</name>
    <dbReference type="NCBI Taxonomy" id="6984"/>
    <lineage>
        <taxon>Eukaryota</taxon>
        <taxon>Metazoa</taxon>
        <taxon>Ecdysozoa</taxon>
        <taxon>Arthropoda</taxon>
        <taxon>Hexapoda</taxon>
        <taxon>Insecta</taxon>
        <taxon>Pterygota</taxon>
        <taxon>Neoptera</taxon>
        <taxon>Polyneoptera</taxon>
        <taxon>Dictyoptera</taxon>
        <taxon>Blattodea</taxon>
        <taxon>Blaberoidea</taxon>
        <taxon>Blaberidae</taxon>
        <taxon>Diplopterinae</taxon>
        <taxon>Diploptera</taxon>
    </lineage>
</organism>
<sequence>VSFLTRASENVFRRSQFCAFQTLPAKLINTSSMQLPQKKYEVNKRDRNADMDSKSTRSILIT</sequence>
<feature type="non-terminal residue" evidence="2">
    <location>
        <position position="1"/>
    </location>
</feature>
<dbReference type="Proteomes" id="UP001233999">
    <property type="component" value="Unassembled WGS sequence"/>
</dbReference>
<reference evidence="2" key="2">
    <citation type="submission" date="2023-05" db="EMBL/GenBank/DDBJ databases">
        <authorList>
            <person name="Fouks B."/>
        </authorList>
    </citation>
    <scope>NUCLEOTIDE SEQUENCE</scope>
    <source>
        <strain evidence="2">Stay&amp;Tobe</strain>
        <tissue evidence="2">Testes</tissue>
    </source>
</reference>
<name>A0AAD7ZNG4_DIPPU</name>